<accession>A0A8S9ZLI1</accession>
<gene>
    <name evidence="2" type="ORF">Mgra_00006347</name>
</gene>
<dbReference type="AlphaFoldDB" id="A0A8S9ZLI1"/>
<evidence type="ECO:0000256" key="1">
    <source>
        <dbReference type="SAM" id="Phobius"/>
    </source>
</evidence>
<dbReference type="Proteomes" id="UP000605970">
    <property type="component" value="Unassembled WGS sequence"/>
</dbReference>
<name>A0A8S9ZLI1_9BILA</name>
<evidence type="ECO:0000313" key="3">
    <source>
        <dbReference type="Proteomes" id="UP000605970"/>
    </source>
</evidence>
<organism evidence="2 3">
    <name type="scientific">Meloidogyne graminicola</name>
    <dbReference type="NCBI Taxonomy" id="189291"/>
    <lineage>
        <taxon>Eukaryota</taxon>
        <taxon>Metazoa</taxon>
        <taxon>Ecdysozoa</taxon>
        <taxon>Nematoda</taxon>
        <taxon>Chromadorea</taxon>
        <taxon>Rhabditida</taxon>
        <taxon>Tylenchina</taxon>
        <taxon>Tylenchomorpha</taxon>
        <taxon>Tylenchoidea</taxon>
        <taxon>Meloidogynidae</taxon>
        <taxon>Meloidogyninae</taxon>
        <taxon>Meloidogyne</taxon>
    </lineage>
</organism>
<evidence type="ECO:0000313" key="2">
    <source>
        <dbReference type="EMBL" id="KAF7634269.1"/>
    </source>
</evidence>
<keyword evidence="1" id="KW-1133">Transmembrane helix</keyword>
<keyword evidence="1" id="KW-0812">Transmembrane</keyword>
<reference evidence="2" key="1">
    <citation type="journal article" date="2020" name="Ecol. Evol.">
        <title>Genome structure and content of the rice root-knot nematode (Meloidogyne graminicola).</title>
        <authorList>
            <person name="Phan N.T."/>
            <person name="Danchin E.G.J."/>
            <person name="Klopp C."/>
            <person name="Perfus-Barbeoch L."/>
            <person name="Kozlowski D.K."/>
            <person name="Koutsovoulos G.D."/>
            <person name="Lopez-Roques C."/>
            <person name="Bouchez O."/>
            <person name="Zahm M."/>
            <person name="Besnard G."/>
            <person name="Bellafiore S."/>
        </authorList>
    </citation>
    <scope>NUCLEOTIDE SEQUENCE</scope>
    <source>
        <strain evidence="2">VN-18</strain>
    </source>
</reference>
<sequence length="84" mass="9634">MYLSIFISILFQCFYSIYFNNIFVQPVLKFSFSSFIVDSLASVLISSPFDNFRIECPQTSGAQRLAIRMVESQGQKDKILYTLG</sequence>
<feature type="transmembrane region" description="Helical" evidence="1">
    <location>
        <begin position="6"/>
        <end position="24"/>
    </location>
</feature>
<dbReference type="OrthoDB" id="5873432at2759"/>
<proteinExistence type="predicted"/>
<dbReference type="EMBL" id="JABEBT010000061">
    <property type="protein sequence ID" value="KAF7634269.1"/>
    <property type="molecule type" value="Genomic_DNA"/>
</dbReference>
<comment type="caution">
    <text evidence="2">The sequence shown here is derived from an EMBL/GenBank/DDBJ whole genome shotgun (WGS) entry which is preliminary data.</text>
</comment>
<protein>
    <submittedName>
        <fullName evidence="2">Uncharacterized protein</fullName>
    </submittedName>
</protein>
<keyword evidence="3" id="KW-1185">Reference proteome</keyword>
<keyword evidence="1" id="KW-0472">Membrane</keyword>